<proteinExistence type="predicted"/>
<gene>
    <name evidence="2" type="ORF">HELGO_WM23809</name>
</gene>
<dbReference type="CDD" id="cd02440">
    <property type="entry name" value="AdoMet_MTases"/>
    <property type="match status" value="1"/>
</dbReference>
<dbReference type="Pfam" id="PF01564">
    <property type="entry name" value="Spermine_synth"/>
    <property type="match status" value="1"/>
</dbReference>
<evidence type="ECO:0000256" key="1">
    <source>
        <dbReference type="ARBA" id="ARBA00023115"/>
    </source>
</evidence>
<name>A0A6S6UBG4_9BACT</name>
<evidence type="ECO:0008006" key="3">
    <source>
        <dbReference type="Google" id="ProtNLM"/>
    </source>
</evidence>
<organism evidence="2">
    <name type="scientific">uncultured Aureispira sp</name>
    <dbReference type="NCBI Taxonomy" id="1331704"/>
    <lineage>
        <taxon>Bacteria</taxon>
        <taxon>Pseudomonadati</taxon>
        <taxon>Bacteroidota</taxon>
        <taxon>Saprospiria</taxon>
        <taxon>Saprospirales</taxon>
        <taxon>Saprospiraceae</taxon>
        <taxon>Aureispira</taxon>
        <taxon>environmental samples</taxon>
    </lineage>
</organism>
<protein>
    <recommendedName>
        <fullName evidence="3">PABS domain-containing protein</fullName>
    </recommendedName>
</protein>
<reference evidence="2" key="1">
    <citation type="submission" date="2020-01" db="EMBL/GenBank/DDBJ databases">
        <authorList>
            <person name="Meier V. D."/>
            <person name="Meier V D."/>
        </authorList>
    </citation>
    <scope>NUCLEOTIDE SEQUENCE</scope>
    <source>
        <strain evidence="2">HLG_WM_MAG_10</strain>
    </source>
</reference>
<dbReference type="Gene3D" id="3.40.50.150">
    <property type="entry name" value="Vaccinia Virus protein VP39"/>
    <property type="match status" value="1"/>
</dbReference>
<evidence type="ECO:0000313" key="2">
    <source>
        <dbReference type="EMBL" id="CAA6829169.1"/>
    </source>
</evidence>
<dbReference type="InterPro" id="IPR029063">
    <property type="entry name" value="SAM-dependent_MTases_sf"/>
</dbReference>
<dbReference type="AlphaFoldDB" id="A0A6S6UBG4"/>
<dbReference type="SUPFAM" id="SSF53335">
    <property type="entry name" value="S-adenosyl-L-methionine-dependent methyltransferases"/>
    <property type="match status" value="1"/>
</dbReference>
<dbReference type="PANTHER" id="PTHR43317:SF1">
    <property type="entry name" value="THERMOSPERMINE SYNTHASE ACAULIS5"/>
    <property type="match status" value="1"/>
</dbReference>
<sequence length="225" mass="25635">MRPSFRTKLGSYFVDIKLEETLSVYSGTLEVLCRNGRYALCTKNAVYSYDDLYVNFRDSFQQMNLEKYGIKNVLVLGLGLGSIPLLLEKKFKKIYNYTLVEIDPKIVDLATKYTLDELESPYSIVCMDALDYVKNCSEQFDLVAIDIFIDDQIPSDFESIQFLEGVKKLLSPNALLMYNQLTYNEALLSKTALFLQGKFKSVFPEATCLSLSGNKMLLNKGHLVK</sequence>
<dbReference type="PANTHER" id="PTHR43317">
    <property type="entry name" value="THERMOSPERMINE SYNTHASE ACAULIS5"/>
    <property type="match status" value="1"/>
</dbReference>
<dbReference type="EMBL" id="CACVAQ010000468">
    <property type="protein sequence ID" value="CAA6829169.1"/>
    <property type="molecule type" value="Genomic_DNA"/>
</dbReference>
<keyword evidence="1" id="KW-0620">Polyamine biosynthesis</keyword>
<dbReference type="GO" id="GO:0006596">
    <property type="term" value="P:polyamine biosynthetic process"/>
    <property type="evidence" value="ECO:0007669"/>
    <property type="project" value="UniProtKB-KW"/>
</dbReference>
<accession>A0A6S6UBG4</accession>